<protein>
    <submittedName>
        <fullName evidence="1">Uncharacterized protein</fullName>
    </submittedName>
</protein>
<sequence length="48" mass="5611">MVRHLSLEQVFVGSNPAWAAKRTHMGSFLFFKIILDKRLSFIIKFEIS</sequence>
<name>W6N434_CLOTY</name>
<dbReference type="Proteomes" id="UP000019482">
    <property type="component" value="Unassembled WGS sequence"/>
</dbReference>
<evidence type="ECO:0000313" key="2">
    <source>
        <dbReference type="Proteomes" id="UP000019482"/>
    </source>
</evidence>
<proteinExistence type="predicted"/>
<comment type="caution">
    <text evidence="1">The sequence shown here is derived from an EMBL/GenBank/DDBJ whole genome shotgun (WGS) entry which is preliminary data.</text>
</comment>
<accession>W6N434</accession>
<organism evidence="1 2">
    <name type="scientific">Clostridium tyrobutyricum DIVETGP</name>
    <dbReference type="NCBI Taxonomy" id="1408889"/>
    <lineage>
        <taxon>Bacteria</taxon>
        <taxon>Bacillati</taxon>
        <taxon>Bacillota</taxon>
        <taxon>Clostridia</taxon>
        <taxon>Eubacteriales</taxon>
        <taxon>Clostridiaceae</taxon>
        <taxon>Clostridium</taxon>
    </lineage>
</organism>
<evidence type="ECO:0000313" key="1">
    <source>
        <dbReference type="EMBL" id="CDL91268.1"/>
    </source>
</evidence>
<keyword evidence="2" id="KW-1185">Reference proteome</keyword>
<gene>
    <name evidence="1" type="ORF">CTDIVETGP_1338</name>
</gene>
<reference evidence="1 2" key="1">
    <citation type="journal article" date="2015" name="Genome Announc.">
        <title>Draft Genome Sequence of Clostridium tyrobutyricum Strain DIVETGP, Isolated from Cow's Milk for Grana Padano Production.</title>
        <authorList>
            <person name="Soggiu A."/>
            <person name="Piras C."/>
            <person name="Gaiarsa S."/>
            <person name="Sassera D."/>
            <person name="Roncada P."/>
            <person name="Bendixen E."/>
            <person name="Brasca M."/>
            <person name="Bonizzi L."/>
        </authorList>
    </citation>
    <scope>NUCLEOTIDE SEQUENCE [LARGE SCALE GENOMIC DNA]</scope>
    <source>
        <strain evidence="1 2">DIVETGP</strain>
    </source>
</reference>
<dbReference type="EMBL" id="CBXI010000023">
    <property type="protein sequence ID" value="CDL91268.1"/>
    <property type="molecule type" value="Genomic_DNA"/>
</dbReference>
<dbReference type="AlphaFoldDB" id="W6N434"/>